<evidence type="ECO:0000313" key="3">
    <source>
        <dbReference type="Proteomes" id="UP000001611"/>
    </source>
</evidence>
<sequence>MAGGFPMTALVLKMKADIGKHTVHGRACECTKPDWSSRLVKQTGQADWSSRLVKLAEEEALKLAKAGPTARRAFRRVGALGGSEEEKRGEGQREEGRLPKGVVRDDAP</sequence>
<gene>
    <name evidence="2" type="ORF">VDAG_02631</name>
</gene>
<keyword evidence="3" id="KW-1185">Reference proteome</keyword>
<evidence type="ECO:0000256" key="1">
    <source>
        <dbReference type="SAM" id="MobiDB-lite"/>
    </source>
</evidence>
<dbReference type="GeneID" id="20704094"/>
<feature type="region of interest" description="Disordered" evidence="1">
    <location>
        <begin position="76"/>
        <end position="108"/>
    </location>
</feature>
<protein>
    <submittedName>
        <fullName evidence="2">Uncharacterized protein</fullName>
    </submittedName>
</protein>
<name>G2WYE9_VERDV</name>
<dbReference type="Proteomes" id="UP000001611">
    <property type="component" value="Chromosome 3"/>
</dbReference>
<dbReference type="KEGG" id="vda:VDAG_02631"/>
<feature type="compositionally biased region" description="Basic and acidic residues" evidence="1">
    <location>
        <begin position="84"/>
        <end position="108"/>
    </location>
</feature>
<reference evidence="2 3" key="1">
    <citation type="submission" date="2008-03" db="EMBL/GenBank/DDBJ databases">
        <title>The Genome Sequence of Verticillium dahliae VdLs.17.</title>
        <authorList>
            <consortium name="The Broad Institute Genome Sequencing Platform"/>
            <person name="Ma L.-J.J."/>
            <person name="Klosterman S.J."/>
            <person name="Subbarao K."/>
            <person name="Dobinson K."/>
            <person name="Veronese P."/>
            <person name="Kang S."/>
            <person name="Gold S.E."/>
            <person name="Young S."/>
            <person name="Jaffe D."/>
            <person name="Gnerre S."/>
            <person name="Berlin A."/>
            <person name="Heiman D."/>
            <person name="Hepburn T."/>
            <person name="Sykes S."/>
            <person name="Alvarado L."/>
            <person name="Kodira C.D."/>
            <person name="Lander E."/>
            <person name="Galagan J."/>
            <person name="Nusbaum C."/>
            <person name="Birren B."/>
        </authorList>
    </citation>
    <scope>NUCLEOTIDE SEQUENCE [LARGE SCALE GENOMIC DNA]</scope>
    <source>
        <strain evidence="3">VdLs.17 / ATCC MYA-4575 / FGSC 10137</strain>
    </source>
</reference>
<proteinExistence type="predicted"/>
<dbReference type="EMBL" id="DS572698">
    <property type="protein sequence ID" value="EGY21107.1"/>
    <property type="molecule type" value="Genomic_DNA"/>
</dbReference>
<evidence type="ECO:0000313" key="2">
    <source>
        <dbReference type="EMBL" id="EGY21107.1"/>
    </source>
</evidence>
<dbReference type="RefSeq" id="XP_009651579.1">
    <property type="nucleotide sequence ID" value="XM_009653284.1"/>
</dbReference>
<dbReference type="AlphaFoldDB" id="G2WYE9"/>
<organism evidence="2 3">
    <name type="scientific">Verticillium dahliae (strain VdLs.17 / ATCC MYA-4575 / FGSC 10137)</name>
    <name type="common">Verticillium wilt</name>
    <dbReference type="NCBI Taxonomy" id="498257"/>
    <lineage>
        <taxon>Eukaryota</taxon>
        <taxon>Fungi</taxon>
        <taxon>Dikarya</taxon>
        <taxon>Ascomycota</taxon>
        <taxon>Pezizomycotina</taxon>
        <taxon>Sordariomycetes</taxon>
        <taxon>Hypocreomycetidae</taxon>
        <taxon>Glomerellales</taxon>
        <taxon>Plectosphaerellaceae</taxon>
        <taxon>Verticillium</taxon>
    </lineage>
</organism>
<dbReference type="InParanoid" id="G2WYE9"/>
<accession>G2WYE9</accession>
<dbReference type="HOGENOM" id="CLU_2199021_0_0_1"/>